<reference evidence="2 4" key="1">
    <citation type="submission" date="2024-04" db="EMBL/GenBank/DDBJ databases">
        <title>Tritrichomonas musculus Genome.</title>
        <authorList>
            <person name="Alves-Ferreira E."/>
            <person name="Grigg M."/>
            <person name="Lorenzi H."/>
            <person name="Galac M."/>
        </authorList>
    </citation>
    <scope>NUCLEOTIDE SEQUENCE [LARGE SCALE GENOMIC DNA]</scope>
    <source>
        <strain evidence="2 4">EAF2021</strain>
    </source>
</reference>
<accession>A0ABR2GJ96</accession>
<name>A0ABR2GJ96_9EUKA</name>
<feature type="region of interest" description="Disordered" evidence="1">
    <location>
        <begin position="35"/>
        <end position="56"/>
    </location>
</feature>
<feature type="compositionally biased region" description="Polar residues" evidence="1">
    <location>
        <begin position="542"/>
        <end position="552"/>
    </location>
</feature>
<protein>
    <submittedName>
        <fullName evidence="2">Uncharacterized protein</fullName>
    </submittedName>
</protein>
<evidence type="ECO:0000313" key="4">
    <source>
        <dbReference type="Proteomes" id="UP001470230"/>
    </source>
</evidence>
<proteinExistence type="predicted"/>
<dbReference type="EMBL" id="JAPFFF010000613">
    <property type="protein sequence ID" value="KAK8833891.1"/>
    <property type="molecule type" value="Genomic_DNA"/>
</dbReference>
<feature type="region of interest" description="Disordered" evidence="1">
    <location>
        <begin position="497"/>
        <end position="552"/>
    </location>
</feature>
<dbReference type="Proteomes" id="UP001470230">
    <property type="component" value="Unassembled WGS sequence"/>
</dbReference>
<feature type="compositionally biased region" description="Basic and acidic residues" evidence="1">
    <location>
        <begin position="613"/>
        <end position="627"/>
    </location>
</feature>
<feature type="region of interest" description="Disordered" evidence="1">
    <location>
        <begin position="613"/>
        <end position="636"/>
    </location>
</feature>
<evidence type="ECO:0000313" key="3">
    <source>
        <dbReference type="EMBL" id="KAK8863834.1"/>
    </source>
</evidence>
<feature type="compositionally biased region" description="Polar residues" evidence="1">
    <location>
        <begin position="392"/>
        <end position="422"/>
    </location>
</feature>
<organism evidence="2 4">
    <name type="scientific">Tritrichomonas musculus</name>
    <dbReference type="NCBI Taxonomy" id="1915356"/>
    <lineage>
        <taxon>Eukaryota</taxon>
        <taxon>Metamonada</taxon>
        <taxon>Parabasalia</taxon>
        <taxon>Tritrichomonadida</taxon>
        <taxon>Tritrichomonadidae</taxon>
        <taxon>Tritrichomonas</taxon>
    </lineage>
</organism>
<keyword evidence="4" id="KW-1185">Reference proteome</keyword>
<feature type="compositionally biased region" description="Basic and acidic residues" evidence="1">
    <location>
        <begin position="307"/>
        <end position="319"/>
    </location>
</feature>
<feature type="region of interest" description="Disordered" evidence="1">
    <location>
        <begin position="185"/>
        <end position="214"/>
    </location>
</feature>
<feature type="compositionally biased region" description="Low complexity" evidence="1">
    <location>
        <begin position="497"/>
        <end position="526"/>
    </location>
</feature>
<gene>
    <name evidence="3" type="ORF">M9Y10_011524</name>
    <name evidence="2" type="ORF">M9Y10_039989</name>
</gene>
<feature type="region of interest" description="Disordered" evidence="1">
    <location>
        <begin position="298"/>
        <end position="349"/>
    </location>
</feature>
<comment type="caution">
    <text evidence="2">The sequence shown here is derived from an EMBL/GenBank/DDBJ whole genome shotgun (WGS) entry which is preliminary data.</text>
</comment>
<sequence length="679" mass="75563">MEEAKQKALQEIGNILEKYADQYSEIKEKAKKAKNTTILNQNDLDLPKDTNDEDSSSFDEIQRCFNKYKSHNKKMIKLIDDINGGKYDNVFSYYNNDQNSSPVTNNYQTPHSNVDVHVPDDYPLIMRRKQRKDIETIPDPQMVLNFPTTSSLTKKVEYPAQTFQPITPIQQEHAAEVPLRKSIVQKKRQAPSIRSVLIPNPPSNNSPNKNSDIQSPTAKEILPVQKSSSDLQNILVADSISLSQKTDRDKQEPPPLHFSQPSVPLKFLELYRPDPPQVFPPPLSAPLLQKRFQNINITNDDSTISNTEKENNTSQKEETANVQSPHFLSSSSSTNSSIPTDNYEPDSFSSPIKSFNQFNAPAKSSNPFVSISESANPIESNSQLTKFIAPSEKQNPFITTKNPSDPTTAAQKSSNPFGTPLNSLSLFNKTQKQSNLLAASQKTVNPFTTSQNVPKQTTEINNIQVNPFSQNPSNSLSSPQKFTPILTSPNALHFLSSNSDNVTSNSSSSQNSSNSSQISTIDPSSSIHKSINHETDEEGQDSIINSPLSSTSTQKIDDANVIKPIITGEDVISSSEMRFLSDDDSIQSENNNSENIEENEAVRNIEKIIEVNDQNEFKSKEEKKSDSSSDVDESNLSQTLQQSGFIFNNNSIQPLGNMVQSSENPYMKLDAITRLPIKK</sequence>
<dbReference type="EMBL" id="JAPFFF010000017">
    <property type="protein sequence ID" value="KAK8863834.1"/>
    <property type="molecule type" value="Genomic_DNA"/>
</dbReference>
<evidence type="ECO:0000313" key="2">
    <source>
        <dbReference type="EMBL" id="KAK8833891.1"/>
    </source>
</evidence>
<feature type="region of interest" description="Disordered" evidence="1">
    <location>
        <begin position="389"/>
        <end position="422"/>
    </location>
</feature>
<evidence type="ECO:0000256" key="1">
    <source>
        <dbReference type="SAM" id="MobiDB-lite"/>
    </source>
</evidence>